<protein>
    <submittedName>
        <fullName evidence="2">Endonuclease</fullName>
    </submittedName>
</protein>
<evidence type="ECO:0000313" key="3">
    <source>
        <dbReference type="Proteomes" id="UP000012179"/>
    </source>
</evidence>
<keyword evidence="2" id="KW-0540">Nuclease</keyword>
<dbReference type="KEGG" id="nlc:EBAPG3_008125"/>
<evidence type="ECO:0000259" key="1">
    <source>
        <dbReference type="Pfam" id="PF03372"/>
    </source>
</evidence>
<dbReference type="Gene3D" id="3.60.10.10">
    <property type="entry name" value="Endonuclease/exonuclease/phosphatase"/>
    <property type="match status" value="1"/>
</dbReference>
<dbReference type="GO" id="GO:0006506">
    <property type="term" value="P:GPI anchor biosynthetic process"/>
    <property type="evidence" value="ECO:0007669"/>
    <property type="project" value="TreeGrafter"/>
</dbReference>
<dbReference type="PANTHER" id="PTHR14859:SF15">
    <property type="entry name" value="ENDONUCLEASE_EXONUCLEASE_PHOSPHATASE DOMAIN-CONTAINING PROTEIN"/>
    <property type="match status" value="1"/>
</dbReference>
<dbReference type="PANTHER" id="PTHR14859">
    <property type="entry name" value="CALCOFLUOR WHITE HYPERSENSITIVE PROTEIN PRECURSOR"/>
    <property type="match status" value="1"/>
</dbReference>
<accession>A0A1W6SPK5</accession>
<dbReference type="AlphaFoldDB" id="A0A1W6SPK5"/>
<evidence type="ECO:0000313" key="2">
    <source>
        <dbReference type="EMBL" id="ARO87736.1"/>
    </source>
</evidence>
<sequence length="229" mass="26057">MGTLTLATYNIHACVGADDRFEPERTVQVLKELDADVVALQEVEHHEVDGHDLLDYLAAKTGLTAVASPTLLRRTRHYGNAILTRLPILRVNRVDLTLPGHEARGAIDITLDGDGRRVQVVATHLGLMPWERRQQVRELLKLFHIGSANIYVLMGDLNEWFLWGRPLRWLHAHFKRPPHCATFPARLPFMALDRLWVHPRKRLARVEAHASDLARVTSDHLPLKGIIEM</sequence>
<dbReference type="InterPro" id="IPR051916">
    <property type="entry name" value="GPI-anchor_lipid_remodeler"/>
</dbReference>
<dbReference type="InterPro" id="IPR005135">
    <property type="entry name" value="Endo/exonuclease/phosphatase"/>
</dbReference>
<reference evidence="2 3" key="1">
    <citation type="journal article" date="2015" name="Int. J. Syst. Evol. Microbiol.">
        <title>Nitrosospira lacus sp. nov., a psychrotolerant, ammonia-oxidizing bacterium from sandy lake sediment.</title>
        <authorList>
            <person name="Urakawa H."/>
            <person name="Garcia J.C."/>
            <person name="Nielsen J.L."/>
            <person name="Le V.Q."/>
            <person name="Kozlowski J.A."/>
            <person name="Stein L.Y."/>
            <person name="Lim C.K."/>
            <person name="Pommerening-Roser A."/>
            <person name="Martens-Habbena W."/>
            <person name="Stahl D.A."/>
            <person name="Klotz M.G."/>
        </authorList>
    </citation>
    <scope>NUCLEOTIDE SEQUENCE [LARGE SCALE GENOMIC DNA]</scope>
    <source>
        <strain evidence="2 3">APG3</strain>
    </source>
</reference>
<dbReference type="SUPFAM" id="SSF56219">
    <property type="entry name" value="DNase I-like"/>
    <property type="match status" value="1"/>
</dbReference>
<gene>
    <name evidence="2" type="ORF">EBAPG3_008125</name>
</gene>
<dbReference type="GO" id="GO:0016020">
    <property type="term" value="C:membrane"/>
    <property type="evidence" value="ECO:0007669"/>
    <property type="project" value="GOC"/>
</dbReference>
<dbReference type="Pfam" id="PF03372">
    <property type="entry name" value="Exo_endo_phos"/>
    <property type="match status" value="1"/>
</dbReference>
<feature type="domain" description="Endonuclease/exonuclease/phosphatase" evidence="1">
    <location>
        <begin position="7"/>
        <end position="220"/>
    </location>
</feature>
<keyword evidence="2" id="KW-0378">Hydrolase</keyword>
<keyword evidence="2" id="KW-0255">Endonuclease</keyword>
<dbReference type="InterPro" id="IPR036691">
    <property type="entry name" value="Endo/exonu/phosph_ase_sf"/>
</dbReference>
<dbReference type="RefSeq" id="WP_004174164.1">
    <property type="nucleotide sequence ID" value="NZ_CP021106.3"/>
</dbReference>
<dbReference type="EMBL" id="CP021106">
    <property type="protein sequence ID" value="ARO87736.1"/>
    <property type="molecule type" value="Genomic_DNA"/>
</dbReference>
<dbReference type="OrthoDB" id="9793162at2"/>
<name>A0A1W6SPK5_9PROT</name>
<proteinExistence type="predicted"/>
<organism evidence="2 3">
    <name type="scientific">Nitrosospira lacus</name>
    <dbReference type="NCBI Taxonomy" id="1288494"/>
    <lineage>
        <taxon>Bacteria</taxon>
        <taxon>Pseudomonadati</taxon>
        <taxon>Pseudomonadota</taxon>
        <taxon>Betaproteobacteria</taxon>
        <taxon>Nitrosomonadales</taxon>
        <taxon>Nitrosomonadaceae</taxon>
        <taxon>Nitrosospira</taxon>
    </lineage>
</organism>
<keyword evidence="3" id="KW-1185">Reference proteome</keyword>
<dbReference type="Proteomes" id="UP000012179">
    <property type="component" value="Chromosome"/>
</dbReference>
<dbReference type="eggNOG" id="COG3568">
    <property type="taxonomic scope" value="Bacteria"/>
</dbReference>
<dbReference type="GO" id="GO:0004519">
    <property type="term" value="F:endonuclease activity"/>
    <property type="evidence" value="ECO:0007669"/>
    <property type="project" value="UniProtKB-KW"/>
</dbReference>